<dbReference type="AlphaFoldDB" id="A0A9X9L933"/>
<gene>
    <name evidence="2" type="ORF">BGT96224V316_LOCUS1261</name>
</gene>
<accession>A0A9X9L933</accession>
<dbReference type="EMBL" id="LR026985">
    <property type="protein sequence ID" value="VCU40015.1"/>
    <property type="molecule type" value="Genomic_DNA"/>
</dbReference>
<sequence length="265" mass="28927">MHVYTFLSAGMTIAATFAAMIPETAVDTKETPSLPSILSIIPLQNLTQDDVIVYGLQNQVKVISRSELQSIMGDIPIATEEQHNKNLSSIVPDSTETEPSRTITKRCSKETVWSMNPVKTYFNWDVPMSSVIHAPDNSSASISVSTGYWISNSLSSSASNSNAIRQFMTNNFDVSYSKSWTTTHSSGYTFTIPPGKYGSIVSNPMTIQHSGFMDVGCIGQSTRTSFISESYRSMSQSGMPWVEGIITLCLGDSYPLHRCTGSGLL</sequence>
<feature type="chain" id="PRO_5040955015" evidence="1">
    <location>
        <begin position="19"/>
        <end position="265"/>
    </location>
</feature>
<evidence type="ECO:0000256" key="1">
    <source>
        <dbReference type="SAM" id="SignalP"/>
    </source>
</evidence>
<keyword evidence="3" id="KW-1185">Reference proteome</keyword>
<organism evidence="2 3">
    <name type="scientific">Blumeria graminis f. sp. tritici</name>
    <dbReference type="NCBI Taxonomy" id="62690"/>
    <lineage>
        <taxon>Eukaryota</taxon>
        <taxon>Fungi</taxon>
        <taxon>Dikarya</taxon>
        <taxon>Ascomycota</taxon>
        <taxon>Pezizomycotina</taxon>
        <taxon>Leotiomycetes</taxon>
        <taxon>Erysiphales</taxon>
        <taxon>Erysiphaceae</taxon>
        <taxon>Blumeria</taxon>
    </lineage>
</organism>
<feature type="signal peptide" evidence="1">
    <location>
        <begin position="1"/>
        <end position="18"/>
    </location>
</feature>
<protein>
    <submittedName>
        <fullName evidence="2">Bgt-4401</fullName>
    </submittedName>
</protein>
<reference evidence="2 3" key="1">
    <citation type="submission" date="2018-08" db="EMBL/GenBank/DDBJ databases">
        <authorList>
            <person name="Muller C M."/>
        </authorList>
    </citation>
    <scope>NUCLEOTIDE SEQUENCE [LARGE SCALE GENOMIC DNA]</scope>
</reference>
<evidence type="ECO:0000313" key="2">
    <source>
        <dbReference type="EMBL" id="VCU40015.1"/>
    </source>
</evidence>
<evidence type="ECO:0000313" key="3">
    <source>
        <dbReference type="Proteomes" id="UP000324639"/>
    </source>
</evidence>
<proteinExistence type="predicted"/>
<keyword evidence="1" id="KW-0732">Signal</keyword>
<name>A0A9X9L933_BLUGR</name>
<dbReference type="Proteomes" id="UP000324639">
    <property type="component" value="Chromosome Bgt_-02"/>
</dbReference>